<proteinExistence type="predicted"/>
<gene>
    <name evidence="1" type="ORF">GCM10009839_59970</name>
</gene>
<dbReference type="Proteomes" id="UP001500751">
    <property type="component" value="Unassembled WGS sequence"/>
</dbReference>
<protein>
    <submittedName>
        <fullName evidence="1">Uncharacterized protein</fullName>
    </submittedName>
</protein>
<name>A0ABN2V0V3_9ACTN</name>
<evidence type="ECO:0000313" key="2">
    <source>
        <dbReference type="Proteomes" id="UP001500751"/>
    </source>
</evidence>
<sequence length="105" mass="10822">MAVQTKSAEATELFVGTEAEPRQVLRLVLRRAVTDGAVTVSLLGELVRGNAAVRAGDGETLVELPMAFDEAVVPGQSVLAGLRLLGGDDETPAEQPVSIAAVEPG</sequence>
<keyword evidence="2" id="KW-1185">Reference proteome</keyword>
<accession>A0ABN2V0V3</accession>
<evidence type="ECO:0000313" key="1">
    <source>
        <dbReference type="EMBL" id="GAA2047101.1"/>
    </source>
</evidence>
<dbReference type="EMBL" id="BAAAQN010000042">
    <property type="protein sequence ID" value="GAA2047101.1"/>
    <property type="molecule type" value="Genomic_DNA"/>
</dbReference>
<comment type="caution">
    <text evidence="1">The sequence shown here is derived from an EMBL/GenBank/DDBJ whole genome shotgun (WGS) entry which is preliminary data.</text>
</comment>
<reference evidence="1 2" key="1">
    <citation type="journal article" date="2019" name="Int. J. Syst. Evol. Microbiol.">
        <title>The Global Catalogue of Microorganisms (GCM) 10K type strain sequencing project: providing services to taxonomists for standard genome sequencing and annotation.</title>
        <authorList>
            <consortium name="The Broad Institute Genomics Platform"/>
            <consortium name="The Broad Institute Genome Sequencing Center for Infectious Disease"/>
            <person name="Wu L."/>
            <person name="Ma J."/>
        </authorList>
    </citation>
    <scope>NUCLEOTIDE SEQUENCE [LARGE SCALE GENOMIC DNA]</scope>
    <source>
        <strain evidence="1 2">JCM 16014</strain>
    </source>
</reference>
<organism evidence="1 2">
    <name type="scientific">Catenulispora yoronensis</name>
    <dbReference type="NCBI Taxonomy" id="450799"/>
    <lineage>
        <taxon>Bacteria</taxon>
        <taxon>Bacillati</taxon>
        <taxon>Actinomycetota</taxon>
        <taxon>Actinomycetes</taxon>
        <taxon>Catenulisporales</taxon>
        <taxon>Catenulisporaceae</taxon>
        <taxon>Catenulispora</taxon>
    </lineage>
</organism>